<evidence type="ECO:0000259" key="4">
    <source>
        <dbReference type="Pfam" id="PF13873"/>
    </source>
</evidence>
<dbReference type="InterPro" id="IPR028002">
    <property type="entry name" value="Myb_DNA-bind_5"/>
</dbReference>
<evidence type="ECO:0000313" key="6">
    <source>
        <dbReference type="WBParaSite" id="PSAMB.scaffold3183size19326.g20620.t1"/>
    </source>
</evidence>
<dbReference type="WBParaSite" id="PSAMB.scaffold3183size19326.g20620.t1">
    <property type="protein sequence ID" value="PSAMB.scaffold3183size19326.g20620.t1"/>
    <property type="gene ID" value="PSAMB.scaffold3183size19326.g20620"/>
</dbReference>
<sequence length="119" mass="13764">MEAKTVDNDFTTDSKLFCMGRQKVANDAEEGRNKKMRKTNFTDADIRLLLSSYLKKKEVFQNGENSALIIKAQEGEWEKTVQALNAQNPTLNRTWKEVQKKYYNLASKAKNCTPNKKRK</sequence>
<proteinExistence type="predicted"/>
<feature type="domain" description="Myb/SANT-like DNA-binding" evidence="4">
    <location>
        <begin position="37"/>
        <end position="111"/>
    </location>
</feature>
<accession>A0A914W6P1</accession>
<evidence type="ECO:0000313" key="5">
    <source>
        <dbReference type="Proteomes" id="UP000887566"/>
    </source>
</evidence>
<comment type="function">
    <text evidence="3">Involved in transvection phenomena (= synapsis-dependent gene expression), where the synaptic pairing of chromosomes carrying genes with which zeste interacts influences the expression of these genes. Zeste binds to DNA and stimulates transcription from a nearby promoter.</text>
</comment>
<protein>
    <recommendedName>
        <fullName evidence="2">Regulatory protein zeste</fullName>
    </recommendedName>
</protein>
<name>A0A914W6P1_9BILA</name>
<comment type="subunit">
    <text evidence="1">Self-associates forming complexes of several hundred monomers.</text>
</comment>
<dbReference type="AlphaFoldDB" id="A0A914W6P1"/>
<evidence type="ECO:0000256" key="2">
    <source>
        <dbReference type="ARBA" id="ARBA00016807"/>
    </source>
</evidence>
<evidence type="ECO:0000256" key="1">
    <source>
        <dbReference type="ARBA" id="ARBA00011764"/>
    </source>
</evidence>
<keyword evidence="5" id="KW-1185">Reference proteome</keyword>
<reference evidence="6" key="1">
    <citation type="submission" date="2022-11" db="UniProtKB">
        <authorList>
            <consortium name="WormBaseParasite"/>
        </authorList>
    </citation>
    <scope>IDENTIFICATION</scope>
</reference>
<dbReference type="Pfam" id="PF13873">
    <property type="entry name" value="Myb_DNA-bind_5"/>
    <property type="match status" value="1"/>
</dbReference>
<dbReference type="Proteomes" id="UP000887566">
    <property type="component" value="Unplaced"/>
</dbReference>
<evidence type="ECO:0000256" key="3">
    <source>
        <dbReference type="ARBA" id="ARBA00025466"/>
    </source>
</evidence>
<organism evidence="5 6">
    <name type="scientific">Plectus sambesii</name>
    <dbReference type="NCBI Taxonomy" id="2011161"/>
    <lineage>
        <taxon>Eukaryota</taxon>
        <taxon>Metazoa</taxon>
        <taxon>Ecdysozoa</taxon>
        <taxon>Nematoda</taxon>
        <taxon>Chromadorea</taxon>
        <taxon>Plectida</taxon>
        <taxon>Plectina</taxon>
        <taxon>Plectoidea</taxon>
        <taxon>Plectidae</taxon>
        <taxon>Plectus</taxon>
    </lineage>
</organism>